<gene>
    <name evidence="1" type="ORF">LCGC14_1786490</name>
</gene>
<reference evidence="1" key="1">
    <citation type="journal article" date="2015" name="Nature">
        <title>Complex archaea that bridge the gap between prokaryotes and eukaryotes.</title>
        <authorList>
            <person name="Spang A."/>
            <person name="Saw J.H."/>
            <person name="Jorgensen S.L."/>
            <person name="Zaremba-Niedzwiedzka K."/>
            <person name="Martijn J."/>
            <person name="Lind A.E."/>
            <person name="van Eijk R."/>
            <person name="Schleper C."/>
            <person name="Guy L."/>
            <person name="Ettema T.J."/>
        </authorList>
    </citation>
    <scope>NUCLEOTIDE SEQUENCE</scope>
</reference>
<dbReference type="AlphaFoldDB" id="A0A0F9JTH9"/>
<name>A0A0F9JTH9_9ZZZZ</name>
<dbReference type="EMBL" id="LAZR01016989">
    <property type="protein sequence ID" value="KKM02238.1"/>
    <property type="molecule type" value="Genomic_DNA"/>
</dbReference>
<organism evidence="1">
    <name type="scientific">marine sediment metagenome</name>
    <dbReference type="NCBI Taxonomy" id="412755"/>
    <lineage>
        <taxon>unclassified sequences</taxon>
        <taxon>metagenomes</taxon>
        <taxon>ecological metagenomes</taxon>
    </lineage>
</organism>
<accession>A0A0F9JTH9</accession>
<protein>
    <submittedName>
        <fullName evidence="1">Uncharacterized protein</fullName>
    </submittedName>
</protein>
<comment type="caution">
    <text evidence="1">The sequence shown here is derived from an EMBL/GenBank/DDBJ whole genome shotgun (WGS) entry which is preliminary data.</text>
</comment>
<sequence>MNRLFKEFMIGRTLCHVLFESEVLTLFKECQSWYKIKTYRSLKGLTLKMFTGFIKKRGIIVTPARGR</sequence>
<evidence type="ECO:0000313" key="1">
    <source>
        <dbReference type="EMBL" id="KKM02238.1"/>
    </source>
</evidence>
<proteinExistence type="predicted"/>